<organism evidence="1 2">
    <name type="scientific">Marinibaculum pumilum</name>
    <dbReference type="NCBI Taxonomy" id="1766165"/>
    <lineage>
        <taxon>Bacteria</taxon>
        <taxon>Pseudomonadati</taxon>
        <taxon>Pseudomonadota</taxon>
        <taxon>Alphaproteobacteria</taxon>
        <taxon>Rhodospirillales</taxon>
        <taxon>Rhodospirillaceae</taxon>
        <taxon>Marinibaculum</taxon>
    </lineage>
</organism>
<evidence type="ECO:0008006" key="3">
    <source>
        <dbReference type="Google" id="ProtNLM"/>
    </source>
</evidence>
<accession>A0ABV7LA76</accession>
<dbReference type="Proteomes" id="UP001595528">
    <property type="component" value="Unassembled WGS sequence"/>
</dbReference>
<reference evidence="2" key="1">
    <citation type="journal article" date="2019" name="Int. J. Syst. Evol. Microbiol.">
        <title>The Global Catalogue of Microorganisms (GCM) 10K type strain sequencing project: providing services to taxonomists for standard genome sequencing and annotation.</title>
        <authorList>
            <consortium name="The Broad Institute Genomics Platform"/>
            <consortium name="The Broad Institute Genome Sequencing Center for Infectious Disease"/>
            <person name="Wu L."/>
            <person name="Ma J."/>
        </authorList>
    </citation>
    <scope>NUCLEOTIDE SEQUENCE [LARGE SCALE GENOMIC DNA]</scope>
    <source>
        <strain evidence="2">KCTC 42964</strain>
    </source>
</reference>
<protein>
    <recommendedName>
        <fullName evidence="3">STAS/SEC14 domain-containing protein</fullName>
    </recommendedName>
</protein>
<evidence type="ECO:0000313" key="1">
    <source>
        <dbReference type="EMBL" id="MFC3231409.1"/>
    </source>
</evidence>
<comment type="caution">
    <text evidence="1">The sequence shown here is derived from an EMBL/GenBank/DDBJ whole genome shotgun (WGS) entry which is preliminary data.</text>
</comment>
<dbReference type="EMBL" id="JBHRTR010000054">
    <property type="protein sequence ID" value="MFC3231409.1"/>
    <property type="molecule type" value="Genomic_DNA"/>
</dbReference>
<proteinExistence type="predicted"/>
<evidence type="ECO:0000313" key="2">
    <source>
        <dbReference type="Proteomes" id="UP001595528"/>
    </source>
</evidence>
<sequence>MSQAILFKEPLAGLPEPAFRIRMSGRLEPERITATFLDAARRAGTGSLYLLIDRRGMEPFANARWYIAFFRQLHEAGITRYRSVVLDTDALRPHMGALVQEAAIAAGLDAVIRHAWTEAEALRHLREMMTAGP</sequence>
<keyword evidence="2" id="KW-1185">Reference proteome</keyword>
<dbReference type="RefSeq" id="WP_379906882.1">
    <property type="nucleotide sequence ID" value="NZ_JBHRTR010000054.1"/>
</dbReference>
<name>A0ABV7LA76_9PROT</name>
<gene>
    <name evidence="1" type="ORF">ACFOGJ_29445</name>
</gene>